<reference evidence="2" key="1">
    <citation type="journal article" date="2010" name="BMC Biol.">
        <title>Horizontal acquisition of multiple mitochondrial genes from a parasitic plant followed by gene conversion with host mitochondrial genes.</title>
        <authorList>
            <person name="Mower J.P."/>
            <person name="Stefanovic S."/>
            <person name="Hao W."/>
            <person name="Gummow J.S."/>
            <person name="Jain K."/>
            <person name="Ahmed D."/>
            <person name="Palmer J.D."/>
        </authorList>
    </citation>
    <scope>NUCLEOTIDE SEQUENCE</scope>
    <source>
        <strain evidence="2">Kew9393</strain>
    </source>
</reference>
<feature type="compositionally biased region" description="Basic and acidic residues" evidence="1">
    <location>
        <begin position="452"/>
        <end position="513"/>
    </location>
</feature>
<gene>
    <name evidence="2" type="primary">matR</name>
</gene>
<feature type="compositionally biased region" description="Basic and acidic residues" evidence="1">
    <location>
        <begin position="138"/>
        <end position="153"/>
    </location>
</feature>
<accession>E7E1V4</accession>
<dbReference type="EMBL" id="HQ593749">
    <property type="protein sequence ID" value="ADV15946.1"/>
    <property type="molecule type" value="Genomic_DNA"/>
</dbReference>
<feature type="region of interest" description="Disordered" evidence="1">
    <location>
        <begin position="412"/>
        <end position="556"/>
    </location>
</feature>
<dbReference type="GO" id="GO:0005739">
    <property type="term" value="C:mitochondrion"/>
    <property type="evidence" value="ECO:0007669"/>
    <property type="project" value="TreeGrafter"/>
</dbReference>
<feature type="region of interest" description="Disordered" evidence="1">
    <location>
        <begin position="132"/>
        <end position="176"/>
    </location>
</feature>
<sequence>MKEAIRIVVESIYDPEFPDTTHFRSGRGCHSVLRRIKEEWGSSRWFLEFDIQKHTIDRHRIISILKEEIDDPKFCDSKGGRGRAEKGPTSLPDSVLLSALAGNIYLHKLDQEIGRIQLQYEIPIGKRIRYATGPNQEKSGEKESVQMTSDKRAVGKSIPTSRTPKSTLRLESDQKGPLLFSPSSDLDICQSPVSSPFSAAFVMEVSGRTPKAPFYGREDCQKNGAIRDFFQYSKRRHLGIELGGEDQKRAEKGLDKKPNNRQSNLRIAYARWADDVLVGIRGPRELLLEIEKRIHHHHQSGQNLGPPAYRNIAPRSTVEFLGMVIRKGHPTTTPNQFLRELEKRLRVKNRIQRTAGHLRAAIQAHLRNLGKTMTQKERKKAISPSLREALPLAETMGRAGVRSLPISLLGATIKHRRQRRKDIFQSPGTRKGEKPEPSKNPPKRFYTPAGRRAQEERDRRKEKEESEKEREIEGKRAEKKEGGDRRKEKEESEKRGQRRERERIGIERRESKTKTKTKRQRTKERKRTCETDRETERQRERSSPGKSQNQIEAPIKKIVRRLRDRGIISPRRPWPIHCASLTNQSDRDIVQWYAGIARSP</sequence>
<keyword evidence="2" id="KW-0496">Mitochondrion</keyword>
<dbReference type="GO" id="GO:0090615">
    <property type="term" value="P:mitochondrial mRNA processing"/>
    <property type="evidence" value="ECO:0007669"/>
    <property type="project" value="TreeGrafter"/>
</dbReference>
<protein>
    <submittedName>
        <fullName evidence="2">Maturase</fullName>
    </submittedName>
</protein>
<name>E7E1V4_9LAMI</name>
<proteinExistence type="predicted"/>
<evidence type="ECO:0000313" key="2">
    <source>
        <dbReference type="EMBL" id="ADV15946.1"/>
    </source>
</evidence>
<evidence type="ECO:0000256" key="1">
    <source>
        <dbReference type="SAM" id="MobiDB-lite"/>
    </source>
</evidence>
<dbReference type="GO" id="GO:0006315">
    <property type="term" value="P:homing of group II introns"/>
    <property type="evidence" value="ECO:0007669"/>
    <property type="project" value="TreeGrafter"/>
</dbReference>
<dbReference type="GO" id="GO:0003964">
    <property type="term" value="F:RNA-directed DNA polymerase activity"/>
    <property type="evidence" value="ECO:0007669"/>
    <property type="project" value="TreeGrafter"/>
</dbReference>
<dbReference type="PANTHER" id="PTHR33642:SF5">
    <property type="entry name" value="MATURASE"/>
    <property type="match status" value="1"/>
</dbReference>
<dbReference type="PANTHER" id="PTHR33642">
    <property type="entry name" value="COX1/OXI3 INTRON 1 PROTEIN-RELATED"/>
    <property type="match status" value="1"/>
</dbReference>
<feature type="compositionally biased region" description="Basic residues" evidence="1">
    <location>
        <begin position="514"/>
        <end position="526"/>
    </location>
</feature>
<organism evidence="2">
    <name type="scientific">Plantago crassifolia</name>
    <dbReference type="NCBI Taxonomy" id="197800"/>
    <lineage>
        <taxon>Eukaryota</taxon>
        <taxon>Viridiplantae</taxon>
        <taxon>Streptophyta</taxon>
        <taxon>Embryophyta</taxon>
        <taxon>Tracheophyta</taxon>
        <taxon>Spermatophyta</taxon>
        <taxon>Magnoliopsida</taxon>
        <taxon>eudicotyledons</taxon>
        <taxon>Gunneridae</taxon>
        <taxon>Pentapetalae</taxon>
        <taxon>asterids</taxon>
        <taxon>lamiids</taxon>
        <taxon>Lamiales</taxon>
        <taxon>Plantaginaceae</taxon>
        <taxon>Plantagineae</taxon>
        <taxon>Plantago</taxon>
    </lineage>
</organism>
<feature type="compositionally biased region" description="Basic and acidic residues" evidence="1">
    <location>
        <begin position="527"/>
        <end position="543"/>
    </location>
</feature>
<feature type="non-terminal residue" evidence="2">
    <location>
        <position position="600"/>
    </location>
</feature>
<dbReference type="AlphaFoldDB" id="E7E1V4"/>
<geneLocation type="mitochondrion" evidence="2"/>